<keyword evidence="2" id="KW-0378">Hydrolase</keyword>
<dbReference type="Gene3D" id="3.60.15.10">
    <property type="entry name" value="Ribonuclease Z/Hydroxyacylglutathione hydrolase-like"/>
    <property type="match status" value="1"/>
</dbReference>
<protein>
    <submittedName>
        <fullName evidence="2">MBL fold metallo-hydrolase</fullName>
    </submittedName>
</protein>
<dbReference type="InterPro" id="IPR001279">
    <property type="entry name" value="Metallo-B-lactamas"/>
</dbReference>
<proteinExistence type="predicted"/>
<evidence type="ECO:0000313" key="3">
    <source>
        <dbReference type="Proteomes" id="UP000680656"/>
    </source>
</evidence>
<dbReference type="KEGG" id="mrtj:KHC33_09980"/>
<dbReference type="SMART" id="SM00849">
    <property type="entry name" value="Lactamase_B"/>
    <property type="match status" value="1"/>
</dbReference>
<dbReference type="AlphaFoldDB" id="A0A8E7EI35"/>
<dbReference type="Pfam" id="PF00753">
    <property type="entry name" value="Lactamase_B"/>
    <property type="match status" value="1"/>
</dbReference>
<dbReference type="GO" id="GO:0016787">
    <property type="term" value="F:hydrolase activity"/>
    <property type="evidence" value="ECO:0007669"/>
    <property type="project" value="UniProtKB-KW"/>
</dbReference>
<reference evidence="2 3" key="1">
    <citation type="submission" date="2021-05" db="EMBL/GenBank/DDBJ databases">
        <title>A novel Methanospirillum isolate from a pyrite-forming mixed culture.</title>
        <authorList>
            <person name="Bunk B."/>
            <person name="Sproer C."/>
            <person name="Spring S."/>
            <person name="Pester M."/>
        </authorList>
    </citation>
    <scope>NUCLEOTIDE SEQUENCE [LARGE SCALE GENOMIC DNA]</scope>
    <source>
        <strain evidence="2 3">J.3.6.1-F.2.7.3</strain>
    </source>
</reference>
<name>A0A8E7EI35_9EURY</name>
<feature type="domain" description="Metallo-beta-lactamase" evidence="1">
    <location>
        <begin position="16"/>
        <end position="212"/>
    </location>
</feature>
<dbReference type="EMBL" id="CP075546">
    <property type="protein sequence ID" value="QVV87689.1"/>
    <property type="molecule type" value="Genomic_DNA"/>
</dbReference>
<dbReference type="InterPro" id="IPR050855">
    <property type="entry name" value="NDM-1-like"/>
</dbReference>
<dbReference type="SUPFAM" id="SSF56281">
    <property type="entry name" value="Metallo-hydrolase/oxidoreductase"/>
    <property type="match status" value="1"/>
</dbReference>
<dbReference type="GeneID" id="65097514"/>
<sequence length="226" mass="24743">MMYSADTMIKPVPLGFVTAYIVKQNGIILIDAEIPGSEEIILGTLKGLGFKPPDVSLIIITHGHQDHVGSAAALQEETGAPIICHSADAGYLENGKQGRLKPCSIVGYFLKFFFNRKKLSEFPPVHPDILIESAFDLRPYGISGRIVPTPGHTKGSVSIVLNSGERFIGDLIFPKIPSGKPGLPFWAEKPEFIMDSIRNICDSTCTRIYPGHGGPYTYYDLYDLMS</sequence>
<gene>
    <name evidence="2" type="ORF">KHC33_09980</name>
</gene>
<dbReference type="Proteomes" id="UP000680656">
    <property type="component" value="Chromosome"/>
</dbReference>
<dbReference type="CDD" id="cd07721">
    <property type="entry name" value="yflN-like_MBL-fold"/>
    <property type="match status" value="1"/>
</dbReference>
<accession>A0A8E7EI35</accession>
<dbReference type="PANTHER" id="PTHR42951">
    <property type="entry name" value="METALLO-BETA-LACTAMASE DOMAIN-CONTAINING"/>
    <property type="match status" value="1"/>
</dbReference>
<dbReference type="PANTHER" id="PTHR42951:SF17">
    <property type="entry name" value="METALLO-BETA-LACTAMASE DOMAIN-CONTAINING PROTEIN"/>
    <property type="match status" value="1"/>
</dbReference>
<organism evidence="2 3">
    <name type="scientific">Methanospirillum purgamenti</name>
    <dbReference type="NCBI Taxonomy" id="2834276"/>
    <lineage>
        <taxon>Archaea</taxon>
        <taxon>Methanobacteriati</taxon>
        <taxon>Methanobacteriota</taxon>
        <taxon>Stenosarchaea group</taxon>
        <taxon>Methanomicrobia</taxon>
        <taxon>Methanomicrobiales</taxon>
        <taxon>Methanospirillaceae</taxon>
        <taxon>Methanospirillum</taxon>
    </lineage>
</organism>
<dbReference type="RefSeq" id="WP_214418509.1">
    <property type="nucleotide sequence ID" value="NZ_CP075546.1"/>
</dbReference>
<evidence type="ECO:0000313" key="2">
    <source>
        <dbReference type="EMBL" id="QVV87689.1"/>
    </source>
</evidence>
<dbReference type="InterPro" id="IPR036866">
    <property type="entry name" value="RibonucZ/Hydroxyglut_hydro"/>
</dbReference>
<keyword evidence="3" id="KW-1185">Reference proteome</keyword>
<evidence type="ECO:0000259" key="1">
    <source>
        <dbReference type="SMART" id="SM00849"/>
    </source>
</evidence>